<dbReference type="Pfam" id="PF01400">
    <property type="entry name" value="Astacin"/>
    <property type="match status" value="2"/>
</dbReference>
<evidence type="ECO:0000313" key="20">
    <source>
        <dbReference type="Proteomes" id="UP001163046"/>
    </source>
</evidence>
<dbReference type="Gene3D" id="2.10.25.10">
    <property type="entry name" value="Laminin"/>
    <property type="match status" value="2"/>
</dbReference>
<dbReference type="SMART" id="SM00235">
    <property type="entry name" value="ZnMc"/>
    <property type="match status" value="1"/>
</dbReference>
<keyword evidence="6 15" id="KW-0378">Hydrolase</keyword>
<organism evidence="19 20">
    <name type="scientific">Desmophyllum pertusum</name>
    <dbReference type="NCBI Taxonomy" id="174260"/>
    <lineage>
        <taxon>Eukaryota</taxon>
        <taxon>Metazoa</taxon>
        <taxon>Cnidaria</taxon>
        <taxon>Anthozoa</taxon>
        <taxon>Hexacorallia</taxon>
        <taxon>Scleractinia</taxon>
        <taxon>Caryophylliina</taxon>
        <taxon>Caryophylliidae</taxon>
        <taxon>Desmophyllum</taxon>
    </lineage>
</organism>
<comment type="caution">
    <text evidence="13">Lacks conserved residue(s) required for the propagation of feature annotation.</text>
</comment>
<dbReference type="InterPro" id="IPR001881">
    <property type="entry name" value="EGF-like_Ca-bd_dom"/>
</dbReference>
<evidence type="ECO:0000256" key="14">
    <source>
        <dbReference type="PROSITE-ProRule" id="PRU01211"/>
    </source>
</evidence>
<evidence type="ECO:0000256" key="10">
    <source>
        <dbReference type="ARBA" id="ARBA00023180"/>
    </source>
</evidence>
<keyword evidence="2 15" id="KW-0645">Protease</keyword>
<dbReference type="InterPro" id="IPR000742">
    <property type="entry name" value="EGF"/>
</dbReference>
<feature type="disulfide bond" evidence="14">
    <location>
        <begin position="126"/>
        <end position="127"/>
    </location>
</feature>
<keyword evidence="4 15" id="KW-0732">Signal</keyword>
<dbReference type="PANTHER" id="PTHR24255">
    <property type="entry name" value="COMPLEMENT COMPONENT 1, S SUBCOMPONENT-RELATED"/>
    <property type="match status" value="1"/>
</dbReference>
<gene>
    <name evidence="19" type="primary">BMP1_4</name>
    <name evidence="19" type="ORF">OS493_015253</name>
</gene>
<feature type="binding site" evidence="12">
    <location>
        <position position="154"/>
    </location>
    <ligand>
        <name>Zn(2+)</name>
        <dbReference type="ChEBI" id="CHEBI:29105"/>
        <note>catalytic</note>
    </ligand>
</feature>
<dbReference type="Gene3D" id="2.60.120.290">
    <property type="entry name" value="Spermadhesin, CUB domain"/>
    <property type="match status" value="5"/>
</dbReference>
<dbReference type="SUPFAM" id="SSF55486">
    <property type="entry name" value="Metalloproteases ('zincins'), catalytic domain"/>
    <property type="match status" value="1"/>
</dbReference>
<dbReference type="InterPro" id="IPR018097">
    <property type="entry name" value="EGF_Ca-bd_CS"/>
</dbReference>
<evidence type="ECO:0000256" key="15">
    <source>
        <dbReference type="RuleBase" id="RU361183"/>
    </source>
</evidence>
<evidence type="ECO:0000256" key="1">
    <source>
        <dbReference type="ARBA" id="ARBA00022536"/>
    </source>
</evidence>
<dbReference type="SUPFAM" id="SSF49854">
    <property type="entry name" value="Spermadhesin, CUB domain"/>
    <property type="match status" value="5"/>
</dbReference>
<keyword evidence="1 13" id="KW-0245">EGF-like domain</keyword>
<dbReference type="FunFam" id="2.10.25.10:FF:000240">
    <property type="entry name" value="Vitamin K-dependent protein S"/>
    <property type="match status" value="2"/>
</dbReference>
<evidence type="ECO:0000256" key="3">
    <source>
        <dbReference type="ARBA" id="ARBA00022723"/>
    </source>
</evidence>
<keyword evidence="9 14" id="KW-1015">Disulfide bond</keyword>
<dbReference type="EC" id="3.4.24.-" evidence="15"/>
<protein>
    <recommendedName>
        <fullName evidence="15">Metalloendopeptidase</fullName>
        <ecNumber evidence="15">3.4.24.-</ecNumber>
    </recommendedName>
</protein>
<dbReference type="Proteomes" id="UP001163046">
    <property type="component" value="Unassembled WGS sequence"/>
</dbReference>
<dbReference type="GO" id="GO:0005509">
    <property type="term" value="F:calcium ion binding"/>
    <property type="evidence" value="ECO:0007669"/>
    <property type="project" value="InterPro"/>
</dbReference>
<evidence type="ECO:0000256" key="12">
    <source>
        <dbReference type="PIRSR" id="PIRSR001199-2"/>
    </source>
</evidence>
<feature type="domain" description="CUB" evidence="16">
    <location>
        <begin position="265"/>
        <end position="376"/>
    </location>
</feature>
<evidence type="ECO:0000259" key="16">
    <source>
        <dbReference type="PROSITE" id="PS01180"/>
    </source>
</evidence>
<evidence type="ECO:0000256" key="11">
    <source>
        <dbReference type="PIRSR" id="PIRSR001199-1"/>
    </source>
</evidence>
<dbReference type="InterPro" id="IPR006026">
    <property type="entry name" value="Peptidase_Metallo"/>
</dbReference>
<feature type="domain" description="EGF-like" evidence="17">
    <location>
        <begin position="489"/>
        <end position="529"/>
    </location>
</feature>
<feature type="disulfide bond" evidence="14">
    <location>
        <begin position="124"/>
        <end position="146"/>
    </location>
</feature>
<dbReference type="PROSITE" id="PS01186">
    <property type="entry name" value="EGF_2"/>
    <property type="match status" value="2"/>
</dbReference>
<dbReference type="FunFam" id="2.60.120.290:FF:000013">
    <property type="entry name" value="Membrane frizzled-related protein"/>
    <property type="match status" value="4"/>
</dbReference>
<feature type="domain" description="CUB" evidence="16">
    <location>
        <begin position="801"/>
        <end position="920"/>
    </location>
</feature>
<dbReference type="EMBL" id="MU826357">
    <property type="protein sequence ID" value="KAJ7379470.1"/>
    <property type="molecule type" value="Genomic_DNA"/>
</dbReference>
<keyword evidence="7 12" id="KW-0862">Zinc</keyword>
<dbReference type="InterPro" id="IPR000859">
    <property type="entry name" value="CUB_dom"/>
</dbReference>
<dbReference type="GO" id="GO:0008270">
    <property type="term" value="F:zinc ion binding"/>
    <property type="evidence" value="ECO:0007669"/>
    <property type="project" value="InterPro"/>
</dbReference>
<keyword evidence="10" id="KW-0325">Glycoprotein</keyword>
<dbReference type="Gene3D" id="3.40.390.10">
    <property type="entry name" value="Collagenase (Catalytic Domain)"/>
    <property type="match status" value="2"/>
</dbReference>
<evidence type="ECO:0000256" key="2">
    <source>
        <dbReference type="ARBA" id="ARBA00022670"/>
    </source>
</evidence>
<dbReference type="InterPro" id="IPR024079">
    <property type="entry name" value="MetalloPept_cat_dom_sf"/>
</dbReference>
<feature type="domain" description="Peptidase M12A" evidence="18">
    <location>
        <begin position="61"/>
        <end position="263"/>
    </location>
</feature>
<dbReference type="InterPro" id="IPR015446">
    <property type="entry name" value="BMP_1/tolloid-like"/>
</dbReference>
<evidence type="ECO:0000256" key="7">
    <source>
        <dbReference type="ARBA" id="ARBA00022833"/>
    </source>
</evidence>
<dbReference type="SMART" id="SM00042">
    <property type="entry name" value="CUB"/>
    <property type="match status" value="5"/>
</dbReference>
<dbReference type="PROSITE" id="PS01180">
    <property type="entry name" value="CUB"/>
    <property type="match status" value="5"/>
</dbReference>
<evidence type="ECO:0000259" key="18">
    <source>
        <dbReference type="PROSITE" id="PS51864"/>
    </source>
</evidence>
<evidence type="ECO:0000259" key="17">
    <source>
        <dbReference type="PROSITE" id="PS50026"/>
    </source>
</evidence>
<name>A0A9X0CXS4_9CNID</name>
<dbReference type="GO" id="GO:0006508">
    <property type="term" value="P:proteolysis"/>
    <property type="evidence" value="ECO:0007669"/>
    <property type="project" value="UniProtKB-KW"/>
</dbReference>
<dbReference type="PROSITE" id="PS01187">
    <property type="entry name" value="EGF_CA"/>
    <property type="match status" value="1"/>
</dbReference>
<accession>A0A9X0CXS4</accession>
<sequence length="928" mass="103638">MLSTSLILRSLAVSLMLFLAFERAIVLADEDDYDPCKADGIIQGDIAISAKEVSHNRRKRAATAYSKRLWRDGVIPFVISEGSYTGDQKATIIQAMRHWENSTCLSFVERSTEKDYIFFHKGRCGCCSYVGRKGNGRQGISVGKNCDKFGIVVHELATPSASGTNIQGLTGKITLSNSLHVYFFAGEEHNFLQLSSTEINSLNEPYDYGSIMHYGKSTFAKEVSQVTILPKKDPKTELTPEIGQRDQLSTGDIRQTSKMYRCPECGRTLQEHSGTFTSPGFPKSQKYKLCEWRISMTPGERISLNFTAFGLRRGSGKCRDEYVEVRDGHSKTSPLIGRYCGKRAPPAIWSSGSRLWIKYVSGEVVAKGFRASYKAVCGGNIDNPQGTIQSPKYPEWYPSNKKCTWTISLPENFRVGVRFVAFDIESHSKCLYDYLQIYDGPNDSSSVIGRYCGKSLPTELKSNSSQMTIQFSSDGTINKPGFYLNFFSETDECRNNNGGCAQICEDTVGGHRCSCHPGYELRSNNKDCEAACGGTLTAPEGNITSPSYPDNYPKNKRCLWKITGPRGQRISLKFDNFQLEGNGYGVCRYDYVEVKDKDDRVIGKFCGGKIPQTVTSTSNHMWVEFRSDHTQSRGGFSAVYHADEDECQNKNGGCQDKCVNTIGSYTCSCREGFVLQKDKHSCKEVNDCGATLTTLSGEITSPNYPGSYQPNRDCTWKIIVPPGSHLQLNFQQIDIEDAKKCTFDYVEVLSGTGQQAESLGRYCGKQVPGIVASRAHKMAIKFRSDKMVNSKGFRAQYTAVCGAQLHSSNNKRQFSSHPNYGDDNYKANLHCQWRLTARSGYIIRLRFKEFDVESEKLCGYDYVIVRDGNNSTAPLLGRVCGQGSPGSAREFVSTGNRMWIQFRTDLTTNKKGFIAEYSRSRKTEKRSL</sequence>
<feature type="domain" description="CUB" evidence="16">
    <location>
        <begin position="688"/>
        <end position="800"/>
    </location>
</feature>
<feature type="signal peptide" evidence="15">
    <location>
        <begin position="1"/>
        <end position="28"/>
    </location>
</feature>
<dbReference type="PROSITE" id="PS00010">
    <property type="entry name" value="ASX_HYDROXYL"/>
    <property type="match status" value="1"/>
</dbReference>
<keyword evidence="3 12" id="KW-0479">Metal-binding</keyword>
<evidence type="ECO:0000256" key="4">
    <source>
        <dbReference type="ARBA" id="ARBA00022729"/>
    </source>
</evidence>
<dbReference type="SUPFAM" id="SSF57196">
    <property type="entry name" value="EGF/Laminin"/>
    <property type="match status" value="2"/>
</dbReference>
<dbReference type="InterPro" id="IPR035914">
    <property type="entry name" value="Sperma_CUB_dom_sf"/>
</dbReference>
<dbReference type="SMART" id="SM00181">
    <property type="entry name" value="EGF"/>
    <property type="match status" value="2"/>
</dbReference>
<dbReference type="Pfam" id="PF00431">
    <property type="entry name" value="CUB"/>
    <property type="match status" value="5"/>
</dbReference>
<keyword evidence="8 15" id="KW-0482">Metalloprotease</keyword>
<dbReference type="SMART" id="SM00179">
    <property type="entry name" value="EGF_CA"/>
    <property type="match status" value="2"/>
</dbReference>
<proteinExistence type="predicted"/>
<keyword evidence="20" id="KW-1185">Reference proteome</keyword>
<evidence type="ECO:0000256" key="13">
    <source>
        <dbReference type="PROSITE-ProRule" id="PRU00076"/>
    </source>
</evidence>
<evidence type="ECO:0000256" key="6">
    <source>
        <dbReference type="ARBA" id="ARBA00022801"/>
    </source>
</evidence>
<evidence type="ECO:0000256" key="5">
    <source>
        <dbReference type="ARBA" id="ARBA00022737"/>
    </source>
</evidence>
<dbReference type="InterPro" id="IPR000152">
    <property type="entry name" value="EGF-type_Asp/Asn_hydroxyl_site"/>
</dbReference>
<dbReference type="GO" id="GO:0004252">
    <property type="term" value="F:serine-type endopeptidase activity"/>
    <property type="evidence" value="ECO:0007669"/>
    <property type="project" value="TreeGrafter"/>
</dbReference>
<dbReference type="PANTHER" id="PTHR24255:SF31">
    <property type="entry name" value="CUBILIN-LIKE PROTEIN"/>
    <property type="match status" value="1"/>
</dbReference>
<dbReference type="PROSITE" id="PS51864">
    <property type="entry name" value="ASTACIN"/>
    <property type="match status" value="1"/>
</dbReference>
<keyword evidence="5" id="KW-0677">Repeat</keyword>
<dbReference type="InterPro" id="IPR001506">
    <property type="entry name" value="Peptidase_M12A"/>
</dbReference>
<dbReference type="FunFam" id="2.60.120.290:FF:000004">
    <property type="entry name" value="Metalloendopeptidase"/>
    <property type="match status" value="1"/>
</dbReference>
<dbReference type="Pfam" id="PF14670">
    <property type="entry name" value="FXa_inhibition"/>
    <property type="match status" value="2"/>
</dbReference>
<evidence type="ECO:0000313" key="19">
    <source>
        <dbReference type="EMBL" id="KAJ7379470.1"/>
    </source>
</evidence>
<dbReference type="PROSITE" id="PS50026">
    <property type="entry name" value="EGF_3"/>
    <property type="match status" value="1"/>
</dbReference>
<dbReference type="PRINTS" id="PR00480">
    <property type="entry name" value="ASTACIN"/>
</dbReference>
<feature type="domain" description="CUB" evidence="16">
    <location>
        <begin position="532"/>
        <end position="643"/>
    </location>
</feature>
<dbReference type="CDD" id="cd00054">
    <property type="entry name" value="EGF_CA"/>
    <property type="match status" value="2"/>
</dbReference>
<dbReference type="CDD" id="cd00041">
    <property type="entry name" value="CUB"/>
    <property type="match status" value="5"/>
</dbReference>
<dbReference type="OrthoDB" id="431034at2759"/>
<dbReference type="PIRSF" id="PIRSF001199">
    <property type="entry name" value="BMP_1/tolloid-like"/>
    <property type="match status" value="1"/>
</dbReference>
<dbReference type="GO" id="GO:0004222">
    <property type="term" value="F:metalloendopeptidase activity"/>
    <property type="evidence" value="ECO:0007669"/>
    <property type="project" value="UniProtKB-UniRule"/>
</dbReference>
<evidence type="ECO:0000256" key="8">
    <source>
        <dbReference type="ARBA" id="ARBA00023049"/>
    </source>
</evidence>
<comment type="caution">
    <text evidence="19">The sequence shown here is derived from an EMBL/GenBank/DDBJ whole genome shotgun (WGS) entry which is preliminary data.</text>
</comment>
<feature type="active site" evidence="11 14">
    <location>
        <position position="155"/>
    </location>
</feature>
<dbReference type="AlphaFoldDB" id="A0A9X0CXS4"/>
<dbReference type="GO" id="GO:0005615">
    <property type="term" value="C:extracellular space"/>
    <property type="evidence" value="ECO:0007669"/>
    <property type="project" value="TreeGrafter"/>
</dbReference>
<evidence type="ECO:0000256" key="9">
    <source>
        <dbReference type="ARBA" id="ARBA00023157"/>
    </source>
</evidence>
<feature type="domain" description="CUB" evidence="16">
    <location>
        <begin position="377"/>
        <end position="489"/>
    </location>
</feature>
<feature type="chain" id="PRO_5041013160" description="Metalloendopeptidase" evidence="15">
    <location>
        <begin position="29"/>
        <end position="928"/>
    </location>
</feature>
<comment type="cofactor">
    <cofactor evidence="15">
        <name>Zn(2+)</name>
        <dbReference type="ChEBI" id="CHEBI:29105"/>
    </cofactor>
    <text evidence="15">Binds 1 zinc ion per subunit.</text>
</comment>
<reference evidence="19" key="1">
    <citation type="submission" date="2023-01" db="EMBL/GenBank/DDBJ databases">
        <title>Genome assembly of the deep-sea coral Lophelia pertusa.</title>
        <authorList>
            <person name="Herrera S."/>
            <person name="Cordes E."/>
        </authorList>
    </citation>
    <scope>NUCLEOTIDE SEQUENCE</scope>
    <source>
        <strain evidence="19">USNM1676648</strain>
        <tissue evidence="19">Polyp</tissue>
    </source>
</reference>